<evidence type="ECO:0000313" key="4">
    <source>
        <dbReference type="Proteomes" id="UP000334923"/>
    </source>
</evidence>
<dbReference type="PANTHER" id="PTHR43210:SF5">
    <property type="entry name" value="DETHIOBIOTIN SYNTHETASE"/>
    <property type="match status" value="1"/>
</dbReference>
<dbReference type="SUPFAM" id="SSF52540">
    <property type="entry name" value="P-loop containing nucleoside triphosphate hydrolases"/>
    <property type="match status" value="1"/>
</dbReference>
<keyword evidence="2" id="KW-0547">Nucleotide-binding</keyword>
<dbReference type="PIRSF" id="PIRSF006755">
    <property type="entry name" value="DTB_synth"/>
    <property type="match status" value="1"/>
</dbReference>
<dbReference type="EC" id="6.3.3.3" evidence="2"/>
<comment type="catalytic activity">
    <reaction evidence="2">
        <text>(7R,8S)-7,8-diammoniononanoate + CO2 + ATP = (4R,5S)-dethiobiotin + ADP + phosphate + 3 H(+)</text>
        <dbReference type="Rhea" id="RHEA:15805"/>
        <dbReference type="ChEBI" id="CHEBI:15378"/>
        <dbReference type="ChEBI" id="CHEBI:16526"/>
        <dbReference type="ChEBI" id="CHEBI:30616"/>
        <dbReference type="ChEBI" id="CHEBI:43474"/>
        <dbReference type="ChEBI" id="CHEBI:149469"/>
        <dbReference type="ChEBI" id="CHEBI:149473"/>
        <dbReference type="ChEBI" id="CHEBI:456216"/>
        <dbReference type="EC" id="6.3.3.3"/>
    </reaction>
</comment>
<feature type="binding site" evidence="2">
    <location>
        <position position="46"/>
    </location>
    <ligand>
        <name>substrate</name>
    </ligand>
</feature>
<keyword evidence="2" id="KW-0963">Cytoplasm</keyword>
<dbReference type="GO" id="GO:0005524">
    <property type="term" value="F:ATP binding"/>
    <property type="evidence" value="ECO:0007669"/>
    <property type="project" value="UniProtKB-UniRule"/>
</dbReference>
<dbReference type="RefSeq" id="WP_142660125.1">
    <property type="nucleotide sequence ID" value="NZ_CABFVA020000068.1"/>
</dbReference>
<accession>A0A5E6MFE3</accession>
<dbReference type="PANTHER" id="PTHR43210">
    <property type="entry name" value="DETHIOBIOTIN SYNTHETASE"/>
    <property type="match status" value="1"/>
</dbReference>
<name>A0A5E6MFE3_9BACT</name>
<keyword evidence="4" id="KW-1185">Reference proteome</keyword>
<dbReference type="GO" id="GO:0009102">
    <property type="term" value="P:biotin biosynthetic process"/>
    <property type="evidence" value="ECO:0007669"/>
    <property type="project" value="UniProtKB-UniRule"/>
</dbReference>
<comment type="pathway">
    <text evidence="2">Cofactor biosynthesis; biotin biosynthesis; biotin from 7,8-diaminononanoate: step 1/2.</text>
</comment>
<comment type="function">
    <text evidence="2">Catalyzes a mechanistically unusual reaction, the ATP-dependent insertion of CO2 between the N7 and N8 nitrogen atoms of 7,8-diaminopelargonic acid (DAPA, also called 7,8-diammoniononanoate) to form a ureido ring.</text>
</comment>
<dbReference type="CDD" id="cd03109">
    <property type="entry name" value="DTBS"/>
    <property type="match status" value="1"/>
</dbReference>
<protein>
    <recommendedName>
        <fullName evidence="2">ATP-dependent dethiobiotin synthetase BioD</fullName>
        <ecNumber evidence="2">6.3.3.3</ecNumber>
    </recommendedName>
    <alternativeName>
        <fullName evidence="2">DTB synthetase</fullName>
        <shortName evidence="2">DTBS</shortName>
    </alternativeName>
    <alternativeName>
        <fullName evidence="2">Dethiobiotin synthase</fullName>
    </alternativeName>
</protein>
<feature type="binding site" evidence="2">
    <location>
        <begin position="112"/>
        <end position="115"/>
    </location>
    <ligand>
        <name>ATP</name>
        <dbReference type="ChEBI" id="CHEBI:30616"/>
    </ligand>
</feature>
<dbReference type="InterPro" id="IPR004472">
    <property type="entry name" value="DTB_synth_BioD"/>
</dbReference>
<dbReference type="AlphaFoldDB" id="A0A5E6MFE3"/>
<gene>
    <name evidence="2 3" type="primary">bioD</name>
    <name evidence="3" type="ORF">MAMT_01273</name>
</gene>
<dbReference type="Pfam" id="PF13500">
    <property type="entry name" value="AAA_26"/>
    <property type="match status" value="1"/>
</dbReference>
<feature type="active site" evidence="2">
    <location>
        <position position="42"/>
    </location>
</feature>
<feature type="binding site" evidence="2">
    <location>
        <position position="112"/>
    </location>
    <ligand>
        <name>Mg(2+)</name>
        <dbReference type="ChEBI" id="CHEBI:18420"/>
    </ligand>
</feature>
<keyword evidence="1 2" id="KW-0093">Biotin biosynthesis</keyword>
<feature type="binding site" evidence="2">
    <location>
        <position position="21"/>
    </location>
    <ligand>
        <name>Mg(2+)</name>
        <dbReference type="ChEBI" id="CHEBI:18420"/>
    </ligand>
</feature>
<feature type="binding site" evidence="2">
    <location>
        <begin position="17"/>
        <end position="22"/>
    </location>
    <ligand>
        <name>ATP</name>
        <dbReference type="ChEBI" id="CHEBI:30616"/>
    </ligand>
</feature>
<comment type="caution">
    <text evidence="2">Lacks conserved residue(s) required for the propagation of feature annotation.</text>
</comment>
<feature type="binding site" evidence="2">
    <location>
        <position position="51"/>
    </location>
    <ligand>
        <name>ATP</name>
        <dbReference type="ChEBI" id="CHEBI:30616"/>
    </ligand>
</feature>
<organism evidence="3 4">
    <name type="scientific">Methylacidimicrobium tartarophylax</name>
    <dbReference type="NCBI Taxonomy" id="1041768"/>
    <lineage>
        <taxon>Bacteria</taxon>
        <taxon>Pseudomonadati</taxon>
        <taxon>Verrucomicrobiota</taxon>
        <taxon>Methylacidimicrobium</taxon>
    </lineage>
</organism>
<feature type="binding site" evidence="2">
    <location>
        <position position="51"/>
    </location>
    <ligand>
        <name>Mg(2+)</name>
        <dbReference type="ChEBI" id="CHEBI:18420"/>
    </ligand>
</feature>
<evidence type="ECO:0000256" key="1">
    <source>
        <dbReference type="ARBA" id="ARBA00022756"/>
    </source>
</evidence>
<sequence length="223" mass="23788">MQPEKRFHLFLSGTGTDVGKTVCGAALLEAWRRLGWRPVGLKPIATGSQDDALRLQAGAGTEMPLSAINPFFFRCPAAPAIAAEEEGRTLNLEEVAARVRPLLWKFSCAIVEGVGGWKTPLTRTETVSDLAAALGLPVIVVALCRLGVLNHALLTVESIRAAGLTPLGILLNGFSEPSARTRAQTAACLRRHVGVSVASFREASELRDCPPPWLLPGSRSESD</sequence>
<proteinExistence type="inferred from homology"/>
<reference evidence="3 4" key="1">
    <citation type="submission" date="2019-09" db="EMBL/GenBank/DDBJ databases">
        <authorList>
            <person name="Cremers G."/>
        </authorList>
    </citation>
    <scope>NUCLEOTIDE SEQUENCE [LARGE SCALE GENOMIC DNA]</scope>
    <source>
        <strain evidence="3">4A</strain>
    </source>
</reference>
<dbReference type="NCBIfam" id="TIGR00347">
    <property type="entry name" value="bioD"/>
    <property type="match status" value="1"/>
</dbReference>
<dbReference type="GO" id="GO:0004141">
    <property type="term" value="F:dethiobiotin synthase activity"/>
    <property type="evidence" value="ECO:0007669"/>
    <property type="project" value="UniProtKB-UniRule"/>
</dbReference>
<comment type="subcellular location">
    <subcellularLocation>
        <location evidence="2">Cytoplasm</location>
    </subcellularLocation>
</comment>
<dbReference type="GO" id="GO:0005829">
    <property type="term" value="C:cytosol"/>
    <property type="evidence" value="ECO:0007669"/>
    <property type="project" value="TreeGrafter"/>
</dbReference>
<dbReference type="HAMAP" id="MF_00336">
    <property type="entry name" value="BioD"/>
    <property type="match status" value="1"/>
</dbReference>
<keyword evidence="2" id="KW-0067">ATP-binding</keyword>
<comment type="cofactor">
    <cofactor evidence="2">
        <name>Mg(2+)</name>
        <dbReference type="ChEBI" id="CHEBI:18420"/>
    </cofactor>
</comment>
<dbReference type="OrthoDB" id="9802097at2"/>
<dbReference type="EMBL" id="CABFVA020000068">
    <property type="protein sequence ID" value="VVM06563.1"/>
    <property type="molecule type" value="Genomic_DNA"/>
</dbReference>
<dbReference type="Gene3D" id="3.40.50.300">
    <property type="entry name" value="P-loop containing nucleotide triphosphate hydrolases"/>
    <property type="match status" value="1"/>
</dbReference>
<keyword evidence="2" id="KW-0460">Magnesium</keyword>
<dbReference type="Proteomes" id="UP000334923">
    <property type="component" value="Unassembled WGS sequence"/>
</dbReference>
<dbReference type="GO" id="GO:0000287">
    <property type="term" value="F:magnesium ion binding"/>
    <property type="evidence" value="ECO:0007669"/>
    <property type="project" value="UniProtKB-UniRule"/>
</dbReference>
<evidence type="ECO:0000256" key="2">
    <source>
        <dbReference type="HAMAP-Rule" id="MF_00336"/>
    </source>
</evidence>
<comment type="similarity">
    <text evidence="2">Belongs to the dethiobiotin synthetase family.</text>
</comment>
<keyword evidence="2" id="KW-0479">Metal-binding</keyword>
<comment type="subunit">
    <text evidence="2">Homodimer.</text>
</comment>
<dbReference type="UniPathway" id="UPA00078">
    <property type="reaction ID" value="UER00161"/>
</dbReference>
<evidence type="ECO:0000313" key="3">
    <source>
        <dbReference type="EMBL" id="VVM06563.1"/>
    </source>
</evidence>
<keyword evidence="2 3" id="KW-0436">Ligase</keyword>
<dbReference type="InterPro" id="IPR027417">
    <property type="entry name" value="P-loop_NTPase"/>
</dbReference>